<evidence type="ECO:0000313" key="7">
    <source>
        <dbReference type="Proteomes" id="UP000249061"/>
    </source>
</evidence>
<comment type="subcellular location">
    <subcellularLocation>
        <location evidence="1">Membrane</location>
        <topology evidence="1">Multi-pass membrane protein</topology>
    </subcellularLocation>
</comment>
<evidence type="ECO:0000256" key="2">
    <source>
        <dbReference type="ARBA" id="ARBA00022692"/>
    </source>
</evidence>
<reference evidence="6 7" key="1">
    <citation type="submission" date="2017-08" db="EMBL/GenBank/DDBJ databases">
        <title>Infants hospitalized years apart are colonized by the same room-sourced microbial strains.</title>
        <authorList>
            <person name="Brooks B."/>
            <person name="Olm M.R."/>
            <person name="Firek B.A."/>
            <person name="Baker R."/>
            <person name="Thomas B.C."/>
            <person name="Morowitz M.J."/>
            <person name="Banfield J.F."/>
        </authorList>
    </citation>
    <scope>NUCLEOTIDE SEQUENCE [LARGE SCALE GENOMIC DNA]</scope>
    <source>
        <strain evidence="6">S2_003_000_R2_14</strain>
    </source>
</reference>
<dbReference type="AlphaFoldDB" id="A0A2W5TKD4"/>
<protein>
    <recommendedName>
        <fullName evidence="8">DUF4870 domain-containing protein</fullName>
    </recommendedName>
</protein>
<comment type="caution">
    <text evidence="6">The sequence shown here is derived from an EMBL/GenBank/DDBJ whole genome shotgun (WGS) entry which is preliminary data.</text>
</comment>
<keyword evidence="3 5" id="KW-1133">Transmembrane helix</keyword>
<evidence type="ECO:0000256" key="5">
    <source>
        <dbReference type="SAM" id="Phobius"/>
    </source>
</evidence>
<evidence type="ECO:0000256" key="1">
    <source>
        <dbReference type="ARBA" id="ARBA00004141"/>
    </source>
</evidence>
<organism evidence="6 7">
    <name type="scientific">Archangium gephyra</name>
    <dbReference type="NCBI Taxonomy" id="48"/>
    <lineage>
        <taxon>Bacteria</taxon>
        <taxon>Pseudomonadati</taxon>
        <taxon>Myxococcota</taxon>
        <taxon>Myxococcia</taxon>
        <taxon>Myxococcales</taxon>
        <taxon>Cystobacterineae</taxon>
        <taxon>Archangiaceae</taxon>
        <taxon>Archangium</taxon>
    </lineage>
</organism>
<feature type="transmembrane region" description="Helical" evidence="5">
    <location>
        <begin position="25"/>
        <end position="43"/>
    </location>
</feature>
<accession>A0A2W5TKD4</accession>
<gene>
    <name evidence="6" type="ORF">DI536_07015</name>
</gene>
<feature type="transmembrane region" description="Helical" evidence="5">
    <location>
        <begin position="55"/>
        <end position="76"/>
    </location>
</feature>
<keyword evidence="2 5" id="KW-0812">Transmembrane</keyword>
<dbReference type="EMBL" id="QFQP01000004">
    <property type="protein sequence ID" value="PZR16040.1"/>
    <property type="molecule type" value="Genomic_DNA"/>
</dbReference>
<dbReference type="InterPro" id="IPR019109">
    <property type="entry name" value="MamF_MmsF"/>
</dbReference>
<dbReference type="Pfam" id="PF09685">
    <property type="entry name" value="MamF_MmsF"/>
    <property type="match status" value="1"/>
</dbReference>
<evidence type="ECO:0000313" key="6">
    <source>
        <dbReference type="EMBL" id="PZR16040.1"/>
    </source>
</evidence>
<evidence type="ECO:0000256" key="3">
    <source>
        <dbReference type="ARBA" id="ARBA00022989"/>
    </source>
</evidence>
<evidence type="ECO:0008006" key="8">
    <source>
        <dbReference type="Google" id="ProtNLM"/>
    </source>
</evidence>
<keyword evidence="4 5" id="KW-0472">Membrane</keyword>
<sequence length="116" mass="12898">MTPQDQQQQQIQSVGAEQVREQDKIQLVLAYFGIFALIPYLTVKDSEFVKYHAKQGLVLNVIGGVALTIISAIPFVNLLGCILWPALFVIDVLAIMKALKGERWNIPVVSDLATKF</sequence>
<name>A0A2W5TKD4_9BACT</name>
<dbReference type="Proteomes" id="UP000249061">
    <property type="component" value="Unassembled WGS sequence"/>
</dbReference>
<evidence type="ECO:0000256" key="4">
    <source>
        <dbReference type="ARBA" id="ARBA00023136"/>
    </source>
</evidence>
<proteinExistence type="predicted"/>